<dbReference type="CDD" id="cd00637">
    <property type="entry name" value="7tm_classA_rhodopsin-like"/>
    <property type="match status" value="1"/>
</dbReference>
<dbReference type="GO" id="GO:0004930">
    <property type="term" value="F:G protein-coupled receptor activity"/>
    <property type="evidence" value="ECO:0007669"/>
    <property type="project" value="InterPro"/>
</dbReference>
<evidence type="ECO:0000256" key="2">
    <source>
        <dbReference type="ARBA" id="ARBA00022692"/>
    </source>
</evidence>
<feature type="transmembrane region" description="Helical" evidence="5">
    <location>
        <begin position="312"/>
        <end position="331"/>
    </location>
</feature>
<dbReference type="GO" id="GO:0005549">
    <property type="term" value="F:odorant binding"/>
    <property type="evidence" value="ECO:0007669"/>
    <property type="project" value="TreeGrafter"/>
</dbReference>
<dbReference type="GeneTree" id="ENSGT00940000163093"/>
<dbReference type="AlphaFoldDB" id="A0A3Q2E973"/>
<protein>
    <recommendedName>
        <fullName evidence="6">G-protein coupled receptors family 1 profile domain-containing protein</fullName>
    </recommendedName>
</protein>
<accession>A0A3Q2E973</accession>
<organism evidence="7 8">
    <name type="scientific">Cyprinodon variegatus</name>
    <name type="common">Sheepshead minnow</name>
    <dbReference type="NCBI Taxonomy" id="28743"/>
    <lineage>
        <taxon>Eukaryota</taxon>
        <taxon>Metazoa</taxon>
        <taxon>Chordata</taxon>
        <taxon>Craniata</taxon>
        <taxon>Vertebrata</taxon>
        <taxon>Euteleostomi</taxon>
        <taxon>Actinopterygii</taxon>
        <taxon>Neopterygii</taxon>
        <taxon>Teleostei</taxon>
        <taxon>Neoteleostei</taxon>
        <taxon>Acanthomorphata</taxon>
        <taxon>Ovalentaria</taxon>
        <taxon>Atherinomorphae</taxon>
        <taxon>Cyprinodontiformes</taxon>
        <taxon>Cyprinodontidae</taxon>
        <taxon>Cyprinodon</taxon>
    </lineage>
</organism>
<dbReference type="Ensembl" id="ENSCVAT00000021102.1">
    <property type="protein sequence ID" value="ENSCVAP00000028796.1"/>
    <property type="gene ID" value="ENSCVAG00000016172.1"/>
</dbReference>
<evidence type="ECO:0000256" key="3">
    <source>
        <dbReference type="ARBA" id="ARBA00022989"/>
    </source>
</evidence>
<comment type="subcellular location">
    <subcellularLocation>
        <location evidence="1">Membrane</location>
    </subcellularLocation>
</comment>
<feature type="transmembrane region" description="Helical" evidence="5">
    <location>
        <begin position="233"/>
        <end position="257"/>
    </location>
</feature>
<evidence type="ECO:0000256" key="5">
    <source>
        <dbReference type="SAM" id="Phobius"/>
    </source>
</evidence>
<reference evidence="7" key="1">
    <citation type="submission" date="2025-08" db="UniProtKB">
        <authorList>
            <consortium name="Ensembl"/>
        </authorList>
    </citation>
    <scope>IDENTIFICATION</scope>
</reference>
<keyword evidence="2 5" id="KW-0812">Transmembrane</keyword>
<dbReference type="InterPro" id="IPR052921">
    <property type="entry name" value="GPCR1_Superfamily_Member"/>
</dbReference>
<dbReference type="Proteomes" id="UP000265020">
    <property type="component" value="Unassembled WGS sequence"/>
</dbReference>
<dbReference type="OMA" id="SKALFCE"/>
<keyword evidence="3 5" id="KW-1133">Transmembrane helix</keyword>
<reference evidence="7" key="2">
    <citation type="submission" date="2025-09" db="UniProtKB">
        <authorList>
            <consortium name="Ensembl"/>
        </authorList>
    </citation>
    <scope>IDENTIFICATION</scope>
</reference>
<dbReference type="PANTHER" id="PTHR26451">
    <property type="entry name" value="G_PROTEIN_RECEP_F1_2 DOMAIN-CONTAINING PROTEIN"/>
    <property type="match status" value="1"/>
</dbReference>
<evidence type="ECO:0000313" key="8">
    <source>
        <dbReference type="Proteomes" id="UP000265020"/>
    </source>
</evidence>
<dbReference type="PANTHER" id="PTHR26451:SF866">
    <property type="entry name" value="ODORANT RECEPTOR-RELATED"/>
    <property type="match status" value="1"/>
</dbReference>
<feature type="transmembrane region" description="Helical" evidence="5">
    <location>
        <begin position="64"/>
        <end position="88"/>
    </location>
</feature>
<evidence type="ECO:0000256" key="1">
    <source>
        <dbReference type="ARBA" id="ARBA00004370"/>
    </source>
</evidence>
<proteinExistence type="predicted"/>
<evidence type="ECO:0000313" key="7">
    <source>
        <dbReference type="Ensembl" id="ENSCVAP00000028796.1"/>
    </source>
</evidence>
<dbReference type="PROSITE" id="PS50262">
    <property type="entry name" value="G_PROTEIN_RECEP_F1_2"/>
    <property type="match status" value="1"/>
</dbReference>
<name>A0A3Q2E973_CYPVA</name>
<sequence>MGDWHVERGLVLVFPTCPKKGDQIHTLKGIFFFAFLELFSMLNVSQSESNMTSAIQKQNLLRIALISTLSTVPSVIFLYINGTILFTLRSKPVFRDTCRYVLLYNLLLADTVQLAQSQVQFLLSVCRVKLVYSLCIVLSMLANLTTGISPLTLVVMPLERYVAVCFPLRHASIITIKNTAVAIIATWTVSSLNNVTRNLFLLEFENLGSVMMKDFCSDVAWFPNSLCEYYDKVYTAFVFISAGLTVIFSYAGVVIAANSASTDKASALKARKTLLLHIIQLGLSLSYTIYYPLLIALAGSVKRVVFVWVQRVFYVFIIILPRCLTSLIYGLRDKTIRPVLLQHLCCKRKSLI</sequence>
<keyword evidence="4 5" id="KW-0472">Membrane</keyword>
<dbReference type="GO" id="GO:0004984">
    <property type="term" value="F:olfactory receptor activity"/>
    <property type="evidence" value="ECO:0007669"/>
    <property type="project" value="TreeGrafter"/>
</dbReference>
<evidence type="ECO:0000259" key="6">
    <source>
        <dbReference type="PROSITE" id="PS50262"/>
    </source>
</evidence>
<dbReference type="InterPro" id="IPR017452">
    <property type="entry name" value="GPCR_Rhodpsn_7TM"/>
</dbReference>
<dbReference type="FunFam" id="1.20.1070.10:FF:000096">
    <property type="entry name" value="Odorant receptor 131-2"/>
    <property type="match status" value="1"/>
</dbReference>
<dbReference type="GO" id="GO:0016020">
    <property type="term" value="C:membrane"/>
    <property type="evidence" value="ECO:0007669"/>
    <property type="project" value="UniProtKB-SubCell"/>
</dbReference>
<feature type="transmembrane region" description="Helical" evidence="5">
    <location>
        <begin position="131"/>
        <end position="156"/>
    </location>
</feature>
<keyword evidence="8" id="KW-1185">Reference proteome</keyword>
<dbReference type="Gene3D" id="1.20.1070.10">
    <property type="entry name" value="Rhodopsin 7-helix transmembrane proteins"/>
    <property type="match status" value="1"/>
</dbReference>
<feature type="domain" description="G-protein coupled receptors family 1 profile" evidence="6">
    <location>
        <begin position="80"/>
        <end position="329"/>
    </location>
</feature>
<dbReference type="SUPFAM" id="SSF81321">
    <property type="entry name" value="Family A G protein-coupled receptor-like"/>
    <property type="match status" value="1"/>
</dbReference>
<dbReference type="Pfam" id="PF00001">
    <property type="entry name" value="7tm_1"/>
    <property type="match status" value="1"/>
</dbReference>
<evidence type="ECO:0000256" key="4">
    <source>
        <dbReference type="ARBA" id="ARBA00023136"/>
    </source>
</evidence>
<feature type="transmembrane region" description="Helical" evidence="5">
    <location>
        <begin position="278"/>
        <end position="300"/>
    </location>
</feature>
<dbReference type="InterPro" id="IPR000276">
    <property type="entry name" value="GPCR_Rhodpsn"/>
</dbReference>